<organism evidence="2 3">
    <name type="scientific">Algibacter aquimarinus</name>
    <dbReference type="NCBI Taxonomy" id="1136748"/>
    <lineage>
        <taxon>Bacteria</taxon>
        <taxon>Pseudomonadati</taxon>
        <taxon>Bacteroidota</taxon>
        <taxon>Flavobacteriia</taxon>
        <taxon>Flavobacteriales</taxon>
        <taxon>Flavobacteriaceae</taxon>
        <taxon>Algibacter</taxon>
    </lineage>
</organism>
<accession>A0ABP9H7G9</accession>
<dbReference type="RefSeq" id="WP_345165016.1">
    <property type="nucleotide sequence ID" value="NZ_BAABJK010000004.1"/>
</dbReference>
<dbReference type="SUPFAM" id="SSF48452">
    <property type="entry name" value="TPR-like"/>
    <property type="match status" value="1"/>
</dbReference>
<dbReference type="PANTHER" id="PTHR12558">
    <property type="entry name" value="CELL DIVISION CYCLE 16,23,27"/>
    <property type="match status" value="1"/>
</dbReference>
<dbReference type="SMART" id="SM00028">
    <property type="entry name" value="TPR"/>
    <property type="match status" value="6"/>
</dbReference>
<dbReference type="PANTHER" id="PTHR12558:SF13">
    <property type="entry name" value="CELL DIVISION CYCLE PROTEIN 27 HOMOLOG"/>
    <property type="match status" value="1"/>
</dbReference>
<dbReference type="Pfam" id="PF13432">
    <property type="entry name" value="TPR_16"/>
    <property type="match status" value="1"/>
</dbReference>
<feature type="repeat" description="TPR" evidence="1">
    <location>
        <begin position="286"/>
        <end position="319"/>
    </location>
</feature>
<protein>
    <recommendedName>
        <fullName evidence="4">Tetratricopeptide repeat protein</fullName>
    </recommendedName>
</protein>
<proteinExistence type="predicted"/>
<keyword evidence="1" id="KW-0802">TPR repeat</keyword>
<evidence type="ECO:0000313" key="3">
    <source>
        <dbReference type="Proteomes" id="UP001501692"/>
    </source>
</evidence>
<feature type="repeat" description="TPR" evidence="1">
    <location>
        <begin position="217"/>
        <end position="250"/>
    </location>
</feature>
<evidence type="ECO:0000256" key="1">
    <source>
        <dbReference type="PROSITE-ProRule" id="PRU00339"/>
    </source>
</evidence>
<dbReference type="EMBL" id="BAABJK010000004">
    <property type="protein sequence ID" value="GAA4962938.1"/>
    <property type="molecule type" value="Genomic_DNA"/>
</dbReference>
<gene>
    <name evidence="2" type="ORF">GCM10023315_09040</name>
</gene>
<keyword evidence="3" id="KW-1185">Reference proteome</keyword>
<dbReference type="PROSITE" id="PS50293">
    <property type="entry name" value="TPR_REGION"/>
    <property type="match status" value="1"/>
</dbReference>
<feature type="repeat" description="TPR" evidence="1">
    <location>
        <begin position="48"/>
        <end position="81"/>
    </location>
</feature>
<name>A0ABP9H7G9_9FLAO</name>
<dbReference type="Pfam" id="PF14559">
    <property type="entry name" value="TPR_19"/>
    <property type="match status" value="1"/>
</dbReference>
<comment type="caution">
    <text evidence="2">The sequence shown here is derived from an EMBL/GenBank/DDBJ whole genome shotgun (WGS) entry which is preliminary data.</text>
</comment>
<dbReference type="PROSITE" id="PS50005">
    <property type="entry name" value="TPR"/>
    <property type="match status" value="3"/>
</dbReference>
<reference evidence="3" key="1">
    <citation type="journal article" date="2019" name="Int. J. Syst. Evol. Microbiol.">
        <title>The Global Catalogue of Microorganisms (GCM) 10K type strain sequencing project: providing services to taxonomists for standard genome sequencing and annotation.</title>
        <authorList>
            <consortium name="The Broad Institute Genomics Platform"/>
            <consortium name="The Broad Institute Genome Sequencing Center for Infectious Disease"/>
            <person name="Wu L."/>
            <person name="Ma J."/>
        </authorList>
    </citation>
    <scope>NUCLEOTIDE SEQUENCE [LARGE SCALE GENOMIC DNA]</scope>
    <source>
        <strain evidence="3">JCM 18287</strain>
    </source>
</reference>
<dbReference type="InterPro" id="IPR011990">
    <property type="entry name" value="TPR-like_helical_dom_sf"/>
</dbReference>
<dbReference type="Gene3D" id="1.25.40.10">
    <property type="entry name" value="Tetratricopeptide repeat domain"/>
    <property type="match status" value="3"/>
</dbReference>
<dbReference type="Proteomes" id="UP001501692">
    <property type="component" value="Unassembled WGS sequence"/>
</dbReference>
<dbReference type="InterPro" id="IPR019734">
    <property type="entry name" value="TPR_rpt"/>
</dbReference>
<evidence type="ECO:0008006" key="4">
    <source>
        <dbReference type="Google" id="ProtNLM"/>
    </source>
</evidence>
<sequence>MIRYLIIFLLILFKTEAQTSVLNIADSLYVNGNYSKAIEQYKLYNNKYEVFDKIARAYMAIGNYKEALEHYELSVKANPDNTLIKFEYARLLSRTKKYEVASQVFADLINKDDNNPNYHYELGLVLEKLKDSTAMKRFQKTFELDETHQKAIYKIAKYYLQKRKHDMVDMYIDKGFETYENNIELISLKAQNYYWKQDYKGAIKWFEKLIELGETSEFIYEKLSLSYYQHYNIEKALENRLKALKYNPNDATARYVIGTYYSELDNFELAEKYISQALLALDQPLDREYMKLATVLNRQKKYKASIAALKKAIKEEPSNEFAHFHLAITLEAYYEDYDAKIKAYEDFKKKFSNGRMSKFADEKISQIKKEKFLKTD</sequence>
<evidence type="ECO:0000313" key="2">
    <source>
        <dbReference type="EMBL" id="GAA4962938.1"/>
    </source>
</evidence>